<dbReference type="EMBL" id="CAUYUJ010019180">
    <property type="protein sequence ID" value="CAK0889202.1"/>
    <property type="molecule type" value="Genomic_DNA"/>
</dbReference>
<evidence type="ECO:0000256" key="2">
    <source>
        <dbReference type="SAM" id="SignalP"/>
    </source>
</evidence>
<evidence type="ECO:0000313" key="3">
    <source>
        <dbReference type="EMBL" id="CAK0889202.1"/>
    </source>
</evidence>
<evidence type="ECO:0008006" key="5">
    <source>
        <dbReference type="Google" id="ProtNLM"/>
    </source>
</evidence>
<reference evidence="3" key="1">
    <citation type="submission" date="2023-10" db="EMBL/GenBank/DDBJ databases">
        <authorList>
            <person name="Chen Y."/>
            <person name="Shah S."/>
            <person name="Dougan E. K."/>
            <person name="Thang M."/>
            <person name="Chan C."/>
        </authorList>
    </citation>
    <scope>NUCLEOTIDE SEQUENCE [LARGE SCALE GENOMIC DNA]</scope>
</reference>
<name>A0ABN9WV24_9DINO</name>
<feature type="compositionally biased region" description="Basic and acidic residues" evidence="1">
    <location>
        <begin position="86"/>
        <end position="100"/>
    </location>
</feature>
<sequence length="106" mass="12126">MFHLRVTAWAQKLLAMAIVLGLPSPADSEAFSRTACVGSPSRYPDDERDRVKVFEELHGEWPPPWTYPGGRPRAETETAGWAKMMEDFESRTENTNREQQQRTTNT</sequence>
<feature type="signal peptide" evidence="2">
    <location>
        <begin position="1"/>
        <end position="28"/>
    </location>
</feature>
<accession>A0ABN9WV24</accession>
<feature type="region of interest" description="Disordered" evidence="1">
    <location>
        <begin position="86"/>
        <end position="106"/>
    </location>
</feature>
<keyword evidence="4" id="KW-1185">Reference proteome</keyword>
<proteinExistence type="predicted"/>
<keyword evidence="2" id="KW-0732">Signal</keyword>
<feature type="chain" id="PRO_5046413948" description="Secreted protein" evidence="2">
    <location>
        <begin position="29"/>
        <end position="106"/>
    </location>
</feature>
<evidence type="ECO:0000256" key="1">
    <source>
        <dbReference type="SAM" id="MobiDB-lite"/>
    </source>
</evidence>
<gene>
    <name evidence="3" type="ORF">PCOR1329_LOCUS69800</name>
</gene>
<protein>
    <recommendedName>
        <fullName evidence="5">Secreted protein</fullName>
    </recommendedName>
</protein>
<organism evidence="3 4">
    <name type="scientific">Prorocentrum cordatum</name>
    <dbReference type="NCBI Taxonomy" id="2364126"/>
    <lineage>
        <taxon>Eukaryota</taxon>
        <taxon>Sar</taxon>
        <taxon>Alveolata</taxon>
        <taxon>Dinophyceae</taxon>
        <taxon>Prorocentrales</taxon>
        <taxon>Prorocentraceae</taxon>
        <taxon>Prorocentrum</taxon>
    </lineage>
</organism>
<dbReference type="Proteomes" id="UP001189429">
    <property type="component" value="Unassembled WGS sequence"/>
</dbReference>
<evidence type="ECO:0000313" key="4">
    <source>
        <dbReference type="Proteomes" id="UP001189429"/>
    </source>
</evidence>
<comment type="caution">
    <text evidence="3">The sequence shown here is derived from an EMBL/GenBank/DDBJ whole genome shotgun (WGS) entry which is preliminary data.</text>
</comment>